<dbReference type="Gene3D" id="3.40.50.2000">
    <property type="entry name" value="Glycogen Phosphorylase B"/>
    <property type="match status" value="2"/>
</dbReference>
<dbReference type="PANTHER" id="PTHR48050:SF13">
    <property type="entry name" value="STEROL 3-BETA-GLUCOSYLTRANSFERASE UGT80A2"/>
    <property type="match status" value="1"/>
</dbReference>
<dbReference type="InterPro" id="IPR002213">
    <property type="entry name" value="UDP_glucos_trans"/>
</dbReference>
<sequence>MSEKRILIATMPLDGHLNPLTGLAKHLQEVGYDVRWYTGPSYAEKIKKLGIPFYPFQQAREVNQLNLDTEFPERLAMKGTIKRLRFDLNNVFFLRAPELVSDVQEIYKEFPFDMLICDAAFTAGTIIKKLFNVPMVSIGISPLGESSKVLPPTGLGMEPSRSFFGLLKQDFLRYLVKNVLLKPCTDVYNRVLTSYGVAPTTEFVFDALTHDPDLYLQSGTPGFEYVRPDLGPNIQFVGPLLPYSQGGKHPFREAARVSQYKKVILVTQGTVERDPAKLIYPTLEAFKDDPETLVIVTTGGSRTSELRDRYPQSHFIIEDFIDFNSVMPYADVYITNGGYGGTMLALQHKLPMVAAGVHEGKNEITARIGYFKAGVNLKTETPTADKIRKGVEKVLSDPIYKRSAQMLGSEFALYDTNLLCENYVAKLLGQVEAHAVVVEG</sequence>
<name>A0A5R9L6E5_9BACT</name>
<dbReference type="OrthoDB" id="6620093at2"/>
<dbReference type="InterPro" id="IPR050426">
    <property type="entry name" value="Glycosyltransferase_28"/>
</dbReference>
<dbReference type="EMBL" id="VCEJ01000002">
    <property type="protein sequence ID" value="TLV04133.1"/>
    <property type="molecule type" value="Genomic_DNA"/>
</dbReference>
<keyword evidence="2" id="KW-0808">Transferase</keyword>
<dbReference type="GO" id="GO:0008194">
    <property type="term" value="F:UDP-glycosyltransferase activity"/>
    <property type="evidence" value="ECO:0007669"/>
    <property type="project" value="InterPro"/>
</dbReference>
<evidence type="ECO:0000313" key="3">
    <source>
        <dbReference type="Proteomes" id="UP000306402"/>
    </source>
</evidence>
<keyword evidence="3" id="KW-1185">Reference proteome</keyword>
<feature type="domain" description="Erythromycin biosynthesis protein CIII-like C-terminal" evidence="1">
    <location>
        <begin position="318"/>
        <end position="411"/>
    </location>
</feature>
<accession>A0A5R9L6E5</accession>
<organism evidence="2 3">
    <name type="scientific">Dyadobacter luticola</name>
    <dbReference type="NCBI Taxonomy" id="1979387"/>
    <lineage>
        <taxon>Bacteria</taxon>
        <taxon>Pseudomonadati</taxon>
        <taxon>Bacteroidota</taxon>
        <taxon>Cytophagia</taxon>
        <taxon>Cytophagales</taxon>
        <taxon>Spirosomataceae</taxon>
        <taxon>Dyadobacter</taxon>
    </lineage>
</organism>
<dbReference type="GO" id="GO:0016758">
    <property type="term" value="F:hexosyltransferase activity"/>
    <property type="evidence" value="ECO:0007669"/>
    <property type="project" value="UniProtKB-ARBA"/>
</dbReference>
<evidence type="ECO:0000313" key="2">
    <source>
        <dbReference type="EMBL" id="TLV04133.1"/>
    </source>
</evidence>
<dbReference type="InterPro" id="IPR010610">
    <property type="entry name" value="EryCIII-like_C"/>
</dbReference>
<protein>
    <submittedName>
        <fullName evidence="2">Glycosyltransferase</fullName>
    </submittedName>
</protein>
<evidence type="ECO:0000259" key="1">
    <source>
        <dbReference type="Pfam" id="PF06722"/>
    </source>
</evidence>
<gene>
    <name evidence="2" type="ORF">FEN17_10545</name>
</gene>
<dbReference type="PANTHER" id="PTHR48050">
    <property type="entry name" value="STEROL 3-BETA-GLUCOSYLTRANSFERASE"/>
    <property type="match status" value="1"/>
</dbReference>
<reference evidence="2 3" key="1">
    <citation type="submission" date="2019-05" db="EMBL/GenBank/DDBJ databases">
        <authorList>
            <person name="Qu J.-H."/>
        </authorList>
    </citation>
    <scope>NUCLEOTIDE SEQUENCE [LARGE SCALE GENOMIC DNA]</scope>
    <source>
        <strain evidence="2 3">T17</strain>
    </source>
</reference>
<dbReference type="AlphaFoldDB" id="A0A5R9L6E5"/>
<dbReference type="Proteomes" id="UP000306402">
    <property type="component" value="Unassembled WGS sequence"/>
</dbReference>
<proteinExistence type="predicted"/>
<dbReference type="CDD" id="cd03784">
    <property type="entry name" value="GT1_Gtf-like"/>
    <property type="match status" value="1"/>
</dbReference>
<dbReference type="GO" id="GO:0017000">
    <property type="term" value="P:antibiotic biosynthetic process"/>
    <property type="evidence" value="ECO:0007669"/>
    <property type="project" value="UniProtKB-ARBA"/>
</dbReference>
<dbReference type="SUPFAM" id="SSF53756">
    <property type="entry name" value="UDP-Glycosyltransferase/glycogen phosphorylase"/>
    <property type="match status" value="1"/>
</dbReference>
<comment type="caution">
    <text evidence="2">The sequence shown here is derived from an EMBL/GenBank/DDBJ whole genome shotgun (WGS) entry which is preliminary data.</text>
</comment>
<dbReference type="Pfam" id="PF06722">
    <property type="entry name" value="EryCIII-like_C"/>
    <property type="match status" value="1"/>
</dbReference>